<evidence type="ECO:0000256" key="1">
    <source>
        <dbReference type="SAM" id="MobiDB-lite"/>
    </source>
</evidence>
<keyword evidence="3" id="KW-1185">Reference proteome</keyword>
<organism evidence="2 3">
    <name type="scientific">Lasiosphaeria hispida</name>
    <dbReference type="NCBI Taxonomy" id="260671"/>
    <lineage>
        <taxon>Eukaryota</taxon>
        <taxon>Fungi</taxon>
        <taxon>Dikarya</taxon>
        <taxon>Ascomycota</taxon>
        <taxon>Pezizomycotina</taxon>
        <taxon>Sordariomycetes</taxon>
        <taxon>Sordariomycetidae</taxon>
        <taxon>Sordariales</taxon>
        <taxon>Lasiosphaeriaceae</taxon>
        <taxon>Lasiosphaeria</taxon>
    </lineage>
</organism>
<reference evidence="2" key="2">
    <citation type="submission" date="2023-06" db="EMBL/GenBank/DDBJ databases">
        <authorList>
            <consortium name="Lawrence Berkeley National Laboratory"/>
            <person name="Haridas S."/>
            <person name="Hensen N."/>
            <person name="Bonometti L."/>
            <person name="Westerberg I."/>
            <person name="Brannstrom I.O."/>
            <person name="Guillou S."/>
            <person name="Cros-Aarteil S."/>
            <person name="Calhoun S."/>
            <person name="Kuo A."/>
            <person name="Mondo S."/>
            <person name="Pangilinan J."/>
            <person name="Riley R."/>
            <person name="Labutti K."/>
            <person name="Andreopoulos B."/>
            <person name="Lipzen A."/>
            <person name="Chen C."/>
            <person name="Yanf M."/>
            <person name="Daum C."/>
            <person name="Ng V."/>
            <person name="Clum A."/>
            <person name="Steindorff A."/>
            <person name="Ohm R."/>
            <person name="Martin F."/>
            <person name="Silar P."/>
            <person name="Natvig D."/>
            <person name="Lalanne C."/>
            <person name="Gautier V."/>
            <person name="Ament-Velasquez S.L."/>
            <person name="Kruys A."/>
            <person name="Hutchinson M.I."/>
            <person name="Powell A.J."/>
            <person name="Barry K."/>
            <person name="Miller A.N."/>
            <person name="Grigoriev I.V."/>
            <person name="Debuchy R."/>
            <person name="Gladieux P."/>
            <person name="Thoren M.H."/>
            <person name="Johannesson H."/>
        </authorList>
    </citation>
    <scope>NUCLEOTIDE SEQUENCE</scope>
    <source>
        <strain evidence="2">CBS 955.72</strain>
    </source>
</reference>
<gene>
    <name evidence="2" type="ORF">B0T25DRAFT_573417</name>
</gene>
<dbReference type="AlphaFoldDB" id="A0AAJ0H9W2"/>
<comment type="caution">
    <text evidence="2">The sequence shown here is derived from an EMBL/GenBank/DDBJ whole genome shotgun (WGS) entry which is preliminary data.</text>
</comment>
<proteinExistence type="predicted"/>
<name>A0AAJ0H9W2_9PEZI</name>
<dbReference type="EMBL" id="JAUIQD010000007">
    <property type="protein sequence ID" value="KAK3344482.1"/>
    <property type="molecule type" value="Genomic_DNA"/>
</dbReference>
<evidence type="ECO:0000313" key="3">
    <source>
        <dbReference type="Proteomes" id="UP001275084"/>
    </source>
</evidence>
<accession>A0AAJ0H9W2</accession>
<protein>
    <submittedName>
        <fullName evidence="2">Uncharacterized protein</fullName>
    </submittedName>
</protein>
<reference evidence="2" key="1">
    <citation type="journal article" date="2023" name="Mol. Phylogenet. Evol.">
        <title>Genome-scale phylogeny and comparative genomics of the fungal order Sordariales.</title>
        <authorList>
            <person name="Hensen N."/>
            <person name="Bonometti L."/>
            <person name="Westerberg I."/>
            <person name="Brannstrom I.O."/>
            <person name="Guillou S."/>
            <person name="Cros-Aarteil S."/>
            <person name="Calhoun S."/>
            <person name="Haridas S."/>
            <person name="Kuo A."/>
            <person name="Mondo S."/>
            <person name="Pangilinan J."/>
            <person name="Riley R."/>
            <person name="LaButti K."/>
            <person name="Andreopoulos B."/>
            <person name="Lipzen A."/>
            <person name="Chen C."/>
            <person name="Yan M."/>
            <person name="Daum C."/>
            <person name="Ng V."/>
            <person name="Clum A."/>
            <person name="Steindorff A."/>
            <person name="Ohm R.A."/>
            <person name="Martin F."/>
            <person name="Silar P."/>
            <person name="Natvig D.O."/>
            <person name="Lalanne C."/>
            <person name="Gautier V."/>
            <person name="Ament-Velasquez S.L."/>
            <person name="Kruys A."/>
            <person name="Hutchinson M.I."/>
            <person name="Powell A.J."/>
            <person name="Barry K."/>
            <person name="Miller A.N."/>
            <person name="Grigoriev I.V."/>
            <person name="Debuchy R."/>
            <person name="Gladieux P."/>
            <person name="Hiltunen Thoren M."/>
            <person name="Johannesson H."/>
        </authorList>
    </citation>
    <scope>NUCLEOTIDE SEQUENCE</scope>
    <source>
        <strain evidence="2">CBS 955.72</strain>
    </source>
</reference>
<evidence type="ECO:0000313" key="2">
    <source>
        <dbReference type="EMBL" id="KAK3344482.1"/>
    </source>
</evidence>
<sequence length="361" mass="39268">MAVCDVAYPTTPCPSAPDVHAPSDESTADDIDDLIVLSPDHAKQVARLRNEIRLCKIEPEKYELCVRMRNDLLGEHTGIQLLATTYEHIMFTQYTEFLGVAKDGLELKSKCLSSLKTVACYWGPDVIQHYQLAYKGRKYCDKLCAAAWDVHEFNVAVKGLNWSMLERSQQGMSQVFPLEDRPAIRLPNGFGFDNFSLMVHKEYAVMLPEPDSDGATGLPTSPEVGNVDLCTGPSRPNGTTIDLQRSAALDFLTESADVATLTSNQPSAEDTAATPLETLPALHSPSGTDTGPMPTGMTLRARPEMSYRESSGGGGPSKPKPAWFQSAKAPKIPPWCCPSEVPSTLLSALDSPFMFGPEAAE</sequence>
<dbReference type="Proteomes" id="UP001275084">
    <property type="component" value="Unassembled WGS sequence"/>
</dbReference>
<feature type="region of interest" description="Disordered" evidence="1">
    <location>
        <begin position="305"/>
        <end position="325"/>
    </location>
</feature>